<dbReference type="EMBL" id="UFQT01001076">
    <property type="protein sequence ID" value="SSX28765.1"/>
    <property type="molecule type" value="Genomic_DNA"/>
</dbReference>
<evidence type="ECO:0000259" key="2">
    <source>
        <dbReference type="Pfam" id="PF07648"/>
    </source>
</evidence>
<dbReference type="SUPFAM" id="SSF100895">
    <property type="entry name" value="Kazal-type serine protease inhibitors"/>
    <property type="match status" value="1"/>
</dbReference>
<evidence type="ECO:0000256" key="1">
    <source>
        <dbReference type="SAM" id="SignalP"/>
    </source>
</evidence>
<name>A0A336MEN6_CULSO</name>
<feature type="domain" description="Kazal-like" evidence="2">
    <location>
        <begin position="29"/>
        <end position="76"/>
    </location>
</feature>
<proteinExistence type="predicted"/>
<dbReference type="InterPro" id="IPR002350">
    <property type="entry name" value="Kazal_dom"/>
</dbReference>
<feature type="chain" id="PRO_5016372602" evidence="1">
    <location>
        <begin position="19"/>
        <end position="87"/>
    </location>
</feature>
<dbReference type="AlphaFoldDB" id="A0A336MEN6"/>
<evidence type="ECO:0000313" key="3">
    <source>
        <dbReference type="EMBL" id="SSX28765.1"/>
    </source>
</evidence>
<protein>
    <submittedName>
        <fullName evidence="3">CSON000433 protein</fullName>
    </submittedName>
</protein>
<dbReference type="Gene3D" id="3.30.60.30">
    <property type="match status" value="1"/>
</dbReference>
<sequence length="87" mass="9548">MKLIFLTLAVFALVYVYATPLEKPEVKACMKKCPSDYKPICAKEASAKQPTTFGNQCVLDNYKCESGKTLEIVNAKDECGGNAPVRL</sequence>
<accession>A0A336MEN6</accession>
<dbReference type="InterPro" id="IPR036058">
    <property type="entry name" value="Kazal_dom_sf"/>
</dbReference>
<keyword evidence="1" id="KW-0732">Signal</keyword>
<feature type="signal peptide" evidence="1">
    <location>
        <begin position="1"/>
        <end position="18"/>
    </location>
</feature>
<dbReference type="VEuPathDB" id="VectorBase:CSON000433"/>
<dbReference type="Pfam" id="PF07648">
    <property type="entry name" value="Kazal_2"/>
    <property type="match status" value="1"/>
</dbReference>
<reference evidence="3" key="1">
    <citation type="submission" date="2018-07" db="EMBL/GenBank/DDBJ databases">
        <authorList>
            <person name="Quirk P.G."/>
            <person name="Krulwich T.A."/>
        </authorList>
    </citation>
    <scope>NUCLEOTIDE SEQUENCE</scope>
</reference>
<organism evidence="3">
    <name type="scientific">Culicoides sonorensis</name>
    <name type="common">Biting midge</name>
    <dbReference type="NCBI Taxonomy" id="179676"/>
    <lineage>
        <taxon>Eukaryota</taxon>
        <taxon>Metazoa</taxon>
        <taxon>Ecdysozoa</taxon>
        <taxon>Arthropoda</taxon>
        <taxon>Hexapoda</taxon>
        <taxon>Insecta</taxon>
        <taxon>Pterygota</taxon>
        <taxon>Neoptera</taxon>
        <taxon>Endopterygota</taxon>
        <taxon>Diptera</taxon>
        <taxon>Nematocera</taxon>
        <taxon>Chironomoidea</taxon>
        <taxon>Ceratopogonidae</taxon>
        <taxon>Ceratopogoninae</taxon>
        <taxon>Culicoides</taxon>
        <taxon>Monoculicoides</taxon>
    </lineage>
</organism>
<gene>
    <name evidence="3" type="primary">CSON000433</name>
</gene>